<keyword evidence="4" id="KW-1185">Reference proteome</keyword>
<feature type="region of interest" description="Disordered" evidence="1">
    <location>
        <begin position="110"/>
        <end position="145"/>
    </location>
</feature>
<feature type="signal peptide" evidence="2">
    <location>
        <begin position="1"/>
        <end position="20"/>
    </location>
</feature>
<evidence type="ECO:0000256" key="1">
    <source>
        <dbReference type="SAM" id="MobiDB-lite"/>
    </source>
</evidence>
<evidence type="ECO:0000256" key="2">
    <source>
        <dbReference type="SAM" id="SignalP"/>
    </source>
</evidence>
<sequence length="145" mass="15318">MNLTVVIAVLASVILSTVSAQVPSYTNFTKCYDNSVDQYCISVTGNSQVPITRGATVNQGIVIAGKIWPPSPGTDLCQLLAESGNPCPIPSGPISLKVCFNSPTYLPQDLNPRLNESQKPPRTPMASLVSMPETAPSPLKASLFA</sequence>
<gene>
    <name evidence="3" type="ORF">BGZ95_005028</name>
</gene>
<feature type="chain" id="PRO_5041949871" description="MD-2-related lipid-recognition domain-containing protein" evidence="2">
    <location>
        <begin position="21"/>
        <end position="145"/>
    </location>
</feature>
<proteinExistence type="predicted"/>
<keyword evidence="2" id="KW-0732">Signal</keyword>
<dbReference type="AlphaFoldDB" id="A0AAD4DH08"/>
<evidence type="ECO:0008006" key="5">
    <source>
        <dbReference type="Google" id="ProtNLM"/>
    </source>
</evidence>
<organism evidence="3 4">
    <name type="scientific">Linnemannia exigua</name>
    <dbReference type="NCBI Taxonomy" id="604196"/>
    <lineage>
        <taxon>Eukaryota</taxon>
        <taxon>Fungi</taxon>
        <taxon>Fungi incertae sedis</taxon>
        <taxon>Mucoromycota</taxon>
        <taxon>Mortierellomycotina</taxon>
        <taxon>Mortierellomycetes</taxon>
        <taxon>Mortierellales</taxon>
        <taxon>Mortierellaceae</taxon>
        <taxon>Linnemannia</taxon>
    </lineage>
</organism>
<reference evidence="3" key="1">
    <citation type="journal article" date="2020" name="Fungal Divers.">
        <title>Resolving the Mortierellaceae phylogeny through synthesis of multi-gene phylogenetics and phylogenomics.</title>
        <authorList>
            <person name="Vandepol N."/>
            <person name="Liber J."/>
            <person name="Desiro A."/>
            <person name="Na H."/>
            <person name="Kennedy M."/>
            <person name="Barry K."/>
            <person name="Grigoriev I.V."/>
            <person name="Miller A.N."/>
            <person name="O'Donnell K."/>
            <person name="Stajich J.E."/>
            <person name="Bonito G."/>
        </authorList>
    </citation>
    <scope>NUCLEOTIDE SEQUENCE</scope>
    <source>
        <strain evidence="3">NRRL 28262</strain>
    </source>
</reference>
<comment type="caution">
    <text evidence="3">The sequence shown here is derived from an EMBL/GenBank/DDBJ whole genome shotgun (WGS) entry which is preliminary data.</text>
</comment>
<accession>A0AAD4DH08</accession>
<dbReference type="EMBL" id="JAAAIL010000233">
    <property type="protein sequence ID" value="KAG0277945.1"/>
    <property type="molecule type" value="Genomic_DNA"/>
</dbReference>
<evidence type="ECO:0000313" key="4">
    <source>
        <dbReference type="Proteomes" id="UP001194580"/>
    </source>
</evidence>
<evidence type="ECO:0000313" key="3">
    <source>
        <dbReference type="EMBL" id="KAG0277945.1"/>
    </source>
</evidence>
<protein>
    <recommendedName>
        <fullName evidence="5">MD-2-related lipid-recognition domain-containing protein</fullName>
    </recommendedName>
</protein>
<name>A0AAD4DH08_9FUNG</name>
<dbReference type="Proteomes" id="UP001194580">
    <property type="component" value="Unassembled WGS sequence"/>
</dbReference>